<dbReference type="InterPro" id="IPR006094">
    <property type="entry name" value="Oxid_FAD_bind_N"/>
</dbReference>
<evidence type="ECO:0000313" key="6">
    <source>
        <dbReference type="Proteomes" id="UP000582090"/>
    </source>
</evidence>
<dbReference type="Gene3D" id="3.30.465.10">
    <property type="match status" value="1"/>
</dbReference>
<evidence type="ECO:0000256" key="3">
    <source>
        <dbReference type="ARBA" id="ARBA00023002"/>
    </source>
</evidence>
<dbReference type="Gene3D" id="3.30.43.10">
    <property type="entry name" value="Uridine Diphospho-n-acetylenolpyruvylglucosamine Reductase, domain 2"/>
    <property type="match status" value="1"/>
</dbReference>
<accession>A0A7W6GEJ6</accession>
<sequence>MTQVPAANWAESFHYGFKDCHYPSSVEEVRAIVARSAAVKTLGSRHSFNAIVDGSSAMSLEHLPINPVVDSSGNQVSVAGHCTYGELALFLQRHQLAIHNLASLPHISIAGAIATATHGSGDKNGNLATAVSGLEFVAGDGSLVKVKRGDADFEGMVVHLGALGVVTRVTLDVQPEFQVAQHVYEGLSWDALLSNLDAIMAAAYSVSVFTQWGERAGAVWLKETEKSGNHPDALHGAVNADIKRHPIIGLDAENATEQLGAFGRWSDRLPHFKMGFTPSSGAEIQSEYHVPRKHGAAAVEALLSIRSKFAHLVQSGELRTVAADSLWLSPQFERDTLSIHFTWVRDQAAVDAAAAQIEQALAPFSPLPHWGKVFTRQHVGRNYAKLPDFARLRGRMDPERKFSNPWLEEVVFGAKA</sequence>
<dbReference type="InterPro" id="IPR016166">
    <property type="entry name" value="FAD-bd_PCMH"/>
</dbReference>
<dbReference type="Gene3D" id="3.30.70.2530">
    <property type="match status" value="1"/>
</dbReference>
<dbReference type="GO" id="GO:0080049">
    <property type="term" value="F:L-gulono-1,4-lactone dehydrogenase activity"/>
    <property type="evidence" value="ECO:0007669"/>
    <property type="project" value="TreeGrafter"/>
</dbReference>
<keyword evidence="6" id="KW-1185">Reference proteome</keyword>
<evidence type="ECO:0000313" key="5">
    <source>
        <dbReference type="EMBL" id="MBB3966746.1"/>
    </source>
</evidence>
<dbReference type="InterPro" id="IPR016167">
    <property type="entry name" value="FAD-bd_PCMH_sub1"/>
</dbReference>
<dbReference type="GO" id="GO:0016020">
    <property type="term" value="C:membrane"/>
    <property type="evidence" value="ECO:0007669"/>
    <property type="project" value="InterPro"/>
</dbReference>
<comment type="caution">
    <text evidence="5">The sequence shown here is derived from an EMBL/GenBank/DDBJ whole genome shotgun (WGS) entry which is preliminary data.</text>
</comment>
<dbReference type="PANTHER" id="PTHR43762:SF1">
    <property type="entry name" value="D-ARABINONO-1,4-LACTONE OXIDASE"/>
    <property type="match status" value="1"/>
</dbReference>
<name>A0A7W6GEJ6_9HYPH</name>
<dbReference type="PROSITE" id="PS51387">
    <property type="entry name" value="FAD_PCMH"/>
    <property type="match status" value="1"/>
</dbReference>
<dbReference type="Pfam" id="PF04030">
    <property type="entry name" value="ALO"/>
    <property type="match status" value="1"/>
</dbReference>
<dbReference type="Gene3D" id="3.30.70.2520">
    <property type="match status" value="1"/>
</dbReference>
<dbReference type="SUPFAM" id="SSF56176">
    <property type="entry name" value="FAD-binding/transporter-associated domain-like"/>
    <property type="match status" value="1"/>
</dbReference>
<reference evidence="5 6" key="1">
    <citation type="submission" date="2020-08" db="EMBL/GenBank/DDBJ databases">
        <title>Genomic Encyclopedia of Type Strains, Phase IV (KMG-IV): sequencing the most valuable type-strain genomes for metagenomic binning, comparative biology and taxonomic classification.</title>
        <authorList>
            <person name="Goeker M."/>
        </authorList>
    </citation>
    <scope>NUCLEOTIDE SEQUENCE [LARGE SCALE GENOMIC DNA]</scope>
    <source>
        <strain evidence="5 6">DSM 26575</strain>
    </source>
</reference>
<organism evidence="5 6">
    <name type="scientific">Rhizobium metallidurans</name>
    <dbReference type="NCBI Taxonomy" id="1265931"/>
    <lineage>
        <taxon>Bacteria</taxon>
        <taxon>Pseudomonadati</taxon>
        <taxon>Pseudomonadota</taxon>
        <taxon>Alphaproteobacteria</taxon>
        <taxon>Hyphomicrobiales</taxon>
        <taxon>Rhizobiaceae</taxon>
        <taxon>Rhizobium/Agrobacterium group</taxon>
        <taxon>Rhizobium</taxon>
    </lineage>
</organism>
<evidence type="ECO:0000259" key="4">
    <source>
        <dbReference type="PROSITE" id="PS51387"/>
    </source>
</evidence>
<dbReference type="InterPro" id="IPR016171">
    <property type="entry name" value="Vanillyl_alc_oxidase_C-sub2"/>
</dbReference>
<dbReference type="EMBL" id="JACIDW010000021">
    <property type="protein sequence ID" value="MBB3966746.1"/>
    <property type="molecule type" value="Genomic_DNA"/>
</dbReference>
<dbReference type="AlphaFoldDB" id="A0A7W6GEJ6"/>
<dbReference type="RefSeq" id="WP_183902211.1">
    <property type="nucleotide sequence ID" value="NZ_JACIDW010000021.1"/>
</dbReference>
<dbReference type="Gene3D" id="1.10.45.10">
    <property type="entry name" value="Vanillyl-alcohol Oxidase, Chain A, domain 4"/>
    <property type="match status" value="1"/>
</dbReference>
<keyword evidence="1" id="KW-0285">Flavoprotein</keyword>
<dbReference type="EC" id="1.1.3.41" evidence="5"/>
<dbReference type="GO" id="GO:0050582">
    <property type="term" value="F:xylitol oxidase activity"/>
    <property type="evidence" value="ECO:0007669"/>
    <property type="project" value="UniProtKB-EC"/>
</dbReference>
<keyword evidence="2" id="KW-0274">FAD</keyword>
<evidence type="ECO:0000256" key="2">
    <source>
        <dbReference type="ARBA" id="ARBA00022827"/>
    </source>
</evidence>
<evidence type="ECO:0000256" key="1">
    <source>
        <dbReference type="ARBA" id="ARBA00022630"/>
    </source>
</evidence>
<gene>
    <name evidence="5" type="ORF">GGQ67_004436</name>
</gene>
<dbReference type="GO" id="GO:0071949">
    <property type="term" value="F:FAD binding"/>
    <property type="evidence" value="ECO:0007669"/>
    <property type="project" value="InterPro"/>
</dbReference>
<dbReference type="Pfam" id="PF01565">
    <property type="entry name" value="FAD_binding_4"/>
    <property type="match status" value="1"/>
</dbReference>
<dbReference type="InterPro" id="IPR010031">
    <property type="entry name" value="FAD_lactone_oxidase-like"/>
</dbReference>
<proteinExistence type="predicted"/>
<dbReference type="PIRSF" id="PIRSF000136">
    <property type="entry name" value="LGO_GLO"/>
    <property type="match status" value="1"/>
</dbReference>
<dbReference type="Proteomes" id="UP000582090">
    <property type="component" value="Unassembled WGS sequence"/>
</dbReference>
<dbReference type="GO" id="GO:0003885">
    <property type="term" value="F:D-arabinono-1,4-lactone oxidase activity"/>
    <property type="evidence" value="ECO:0007669"/>
    <property type="project" value="InterPro"/>
</dbReference>
<dbReference type="InterPro" id="IPR007173">
    <property type="entry name" value="ALO_C"/>
</dbReference>
<keyword evidence="3 5" id="KW-0560">Oxidoreductase</keyword>
<dbReference type="PANTHER" id="PTHR43762">
    <property type="entry name" value="L-GULONOLACTONE OXIDASE"/>
    <property type="match status" value="1"/>
</dbReference>
<protein>
    <submittedName>
        <fullName evidence="5">Xylitol oxidase</fullName>
        <ecNumber evidence="5">1.1.3.41</ecNumber>
    </submittedName>
</protein>
<dbReference type="InterPro" id="IPR036318">
    <property type="entry name" value="FAD-bd_PCMH-like_sf"/>
</dbReference>
<feature type="domain" description="FAD-binding PCMH-type" evidence="4">
    <location>
        <begin position="13"/>
        <end position="176"/>
    </location>
</feature>
<dbReference type="InterPro" id="IPR016169">
    <property type="entry name" value="FAD-bd_PCMH_sub2"/>
</dbReference>